<dbReference type="Pfam" id="PF01594">
    <property type="entry name" value="AI-2E_transport"/>
    <property type="match status" value="1"/>
</dbReference>
<keyword evidence="11" id="KW-1185">Reference proteome</keyword>
<feature type="transmembrane region" description="Helical" evidence="8">
    <location>
        <begin position="246"/>
        <end position="265"/>
    </location>
</feature>
<evidence type="ECO:0000313" key="9">
    <source>
        <dbReference type="EMBL" id="ART76617.1"/>
    </source>
</evidence>
<dbReference type="GO" id="GO:0005886">
    <property type="term" value="C:plasma membrane"/>
    <property type="evidence" value="ECO:0007669"/>
    <property type="project" value="UniProtKB-SubCell"/>
</dbReference>
<feature type="transmembrane region" description="Helical" evidence="8">
    <location>
        <begin position="66"/>
        <end position="89"/>
    </location>
</feature>
<dbReference type="Proteomes" id="UP000195573">
    <property type="component" value="Chromosome"/>
</dbReference>
<dbReference type="GeneID" id="96739036"/>
<organism evidence="10 12">
    <name type="scientific">Sutcliffiella horikoshii</name>
    <dbReference type="NCBI Taxonomy" id="79883"/>
    <lineage>
        <taxon>Bacteria</taxon>
        <taxon>Bacillati</taxon>
        <taxon>Bacillota</taxon>
        <taxon>Bacilli</taxon>
        <taxon>Bacillales</taxon>
        <taxon>Bacillaceae</taxon>
        <taxon>Sutcliffiella</taxon>
    </lineage>
</organism>
<accession>A0A1Y0CNX6</accession>
<dbReference type="AlphaFoldDB" id="A0A1Y0CNX6"/>
<evidence type="ECO:0000313" key="10">
    <source>
        <dbReference type="EMBL" id="TYS57977.1"/>
    </source>
</evidence>
<feature type="transmembrane region" description="Helical" evidence="8">
    <location>
        <begin position="315"/>
        <end position="341"/>
    </location>
</feature>
<dbReference type="KEGG" id="bhk:B4U37_11455"/>
<feature type="transmembrane region" description="Helical" evidence="8">
    <location>
        <begin position="36"/>
        <end position="54"/>
    </location>
</feature>
<keyword evidence="3" id="KW-0813">Transport</keyword>
<evidence type="ECO:0000256" key="1">
    <source>
        <dbReference type="ARBA" id="ARBA00004651"/>
    </source>
</evidence>
<dbReference type="EMBL" id="VTEU01000005">
    <property type="protein sequence ID" value="TYS57977.1"/>
    <property type="molecule type" value="Genomic_DNA"/>
</dbReference>
<comment type="subcellular location">
    <subcellularLocation>
        <location evidence="1">Cell membrane</location>
        <topology evidence="1">Multi-pass membrane protein</topology>
    </subcellularLocation>
</comment>
<reference evidence="10 12" key="2">
    <citation type="submission" date="2019-08" db="EMBL/GenBank/DDBJ databases">
        <title>Bacillus genomes from the desert of Cuatro Cienegas, Coahuila.</title>
        <authorList>
            <person name="Olmedo-Alvarez G."/>
        </authorList>
    </citation>
    <scope>NUCLEOTIDE SEQUENCE [LARGE SCALE GENOMIC DNA]</scope>
    <source>
        <strain evidence="10 12">CH88_3T</strain>
    </source>
</reference>
<name>A0A1Y0CNX6_9BACI</name>
<keyword evidence="6 8" id="KW-1133">Transmembrane helix</keyword>
<keyword evidence="5 8" id="KW-0812">Transmembrane</keyword>
<evidence type="ECO:0000256" key="8">
    <source>
        <dbReference type="SAM" id="Phobius"/>
    </source>
</evidence>
<evidence type="ECO:0000256" key="6">
    <source>
        <dbReference type="ARBA" id="ARBA00022989"/>
    </source>
</evidence>
<keyword evidence="4" id="KW-1003">Cell membrane</keyword>
<evidence type="ECO:0000256" key="7">
    <source>
        <dbReference type="ARBA" id="ARBA00023136"/>
    </source>
</evidence>
<evidence type="ECO:0000256" key="3">
    <source>
        <dbReference type="ARBA" id="ARBA00022448"/>
    </source>
</evidence>
<evidence type="ECO:0000313" key="11">
    <source>
        <dbReference type="Proteomes" id="UP000195573"/>
    </source>
</evidence>
<keyword evidence="7 8" id="KW-0472">Membrane</keyword>
<gene>
    <name evidence="9" type="ORF">B4U37_11455</name>
    <name evidence="10" type="ORF">FZC74_13340</name>
</gene>
<proteinExistence type="inferred from homology"/>
<dbReference type="PANTHER" id="PTHR21716:SF53">
    <property type="entry name" value="PERMEASE PERM-RELATED"/>
    <property type="match status" value="1"/>
</dbReference>
<comment type="similarity">
    <text evidence="2">Belongs to the autoinducer-2 exporter (AI-2E) (TC 2.A.86) family.</text>
</comment>
<evidence type="ECO:0000256" key="2">
    <source>
        <dbReference type="ARBA" id="ARBA00009773"/>
    </source>
</evidence>
<feature type="transmembrane region" description="Helical" evidence="8">
    <location>
        <begin position="272"/>
        <end position="295"/>
    </location>
</feature>
<evidence type="ECO:0000256" key="5">
    <source>
        <dbReference type="ARBA" id="ARBA00022692"/>
    </source>
</evidence>
<feature type="transmembrane region" description="Helical" evidence="8">
    <location>
        <begin position="218"/>
        <end position="240"/>
    </location>
</feature>
<sequence length="366" mass="41011">MPQTKWFKVGYGIIVILLIIFLASLVDFIFTPLTVMISTLFAPIILAGVMYYLLRPLVNLADRYVPRALAILSIYLMFIGLITLLLFLIGPTLQQQVNSLVKNTPEIINDIRDYTIELQENEYVARFQQDERFSLEEISGKIADNLNAYVTAFGSNVVNVISAITGFLILLVVIPFVLFYMLKDGDRLPDQVLKIIPRQHEREGRNVLKDMDIALSSYIQGQIIVSVFVGVLIYIGFLIIGLEYSLVLALIAMFTNVIPFIGPFIGTIPSIIVAFFDEPIMALWVLVVVVIVQQIESNFISPQVMGKKLDVHPLTIILLLLVASKFAGLLGLLLAVPTYAVSKVIVLHTIRFIKLRKVKVTEDSLL</sequence>
<feature type="transmembrane region" description="Helical" evidence="8">
    <location>
        <begin position="160"/>
        <end position="182"/>
    </location>
</feature>
<dbReference type="GO" id="GO:0055085">
    <property type="term" value="P:transmembrane transport"/>
    <property type="evidence" value="ECO:0007669"/>
    <property type="project" value="TreeGrafter"/>
</dbReference>
<dbReference type="EMBL" id="CP020880">
    <property type="protein sequence ID" value="ART76617.1"/>
    <property type="molecule type" value="Genomic_DNA"/>
</dbReference>
<feature type="transmembrane region" description="Helical" evidence="8">
    <location>
        <begin position="9"/>
        <end position="30"/>
    </location>
</feature>
<dbReference type="Proteomes" id="UP000323393">
    <property type="component" value="Unassembled WGS sequence"/>
</dbReference>
<dbReference type="InterPro" id="IPR002549">
    <property type="entry name" value="AI-2E-like"/>
</dbReference>
<dbReference type="RefSeq" id="WP_088018332.1">
    <property type="nucleotide sequence ID" value="NZ_CP020880.1"/>
</dbReference>
<evidence type="ECO:0000313" key="12">
    <source>
        <dbReference type="Proteomes" id="UP000323393"/>
    </source>
</evidence>
<dbReference type="PANTHER" id="PTHR21716">
    <property type="entry name" value="TRANSMEMBRANE PROTEIN"/>
    <property type="match status" value="1"/>
</dbReference>
<evidence type="ECO:0000256" key="4">
    <source>
        <dbReference type="ARBA" id="ARBA00022475"/>
    </source>
</evidence>
<protein>
    <submittedName>
        <fullName evidence="10">AI-2E family transporter</fullName>
    </submittedName>
</protein>
<reference evidence="9 11" key="1">
    <citation type="submission" date="2017-04" db="EMBL/GenBank/DDBJ databases">
        <title>Complete Genome Sequence of the Bacillus horikoshii 20a strain from Cuatro Cienegas, Coahuila, Mexico.</title>
        <authorList>
            <person name="Zarza E."/>
            <person name="Alcaraz L.D."/>
            <person name="Aguilar-Salinas B."/>
            <person name="Islas A."/>
            <person name="Olmedo-Alvarez G."/>
        </authorList>
    </citation>
    <scope>NUCLEOTIDE SEQUENCE [LARGE SCALE GENOMIC DNA]</scope>
    <source>
        <strain evidence="9 11">20a</strain>
    </source>
</reference>